<dbReference type="GO" id="GO:0000156">
    <property type="term" value="F:phosphorelay response regulator activity"/>
    <property type="evidence" value="ECO:0007669"/>
    <property type="project" value="InterPro"/>
</dbReference>
<comment type="caution">
    <text evidence="1">Lacks conserved residue(s) required for the propagation of feature annotation.</text>
</comment>
<protein>
    <submittedName>
        <fullName evidence="4">Response regulator transcription factor</fullName>
    </submittedName>
</protein>
<comment type="caution">
    <text evidence="4">The sequence shown here is derived from an EMBL/GenBank/DDBJ whole genome shotgun (WGS) entry which is preliminary data.</text>
</comment>
<organism evidence="4 5">
    <name type="scientific">Candidatus Defluviibacterium haderslevense</name>
    <dbReference type="NCBI Taxonomy" id="2981993"/>
    <lineage>
        <taxon>Bacteria</taxon>
        <taxon>Pseudomonadati</taxon>
        <taxon>Bacteroidota</taxon>
        <taxon>Saprospiria</taxon>
        <taxon>Saprospirales</taxon>
        <taxon>Saprospiraceae</taxon>
        <taxon>Candidatus Defluviibacterium</taxon>
    </lineage>
</organism>
<gene>
    <name evidence="4" type="ORF">IPO85_00815</name>
</gene>
<feature type="domain" description="HTH LytTR-type" evidence="3">
    <location>
        <begin position="59"/>
        <end position="156"/>
    </location>
</feature>
<evidence type="ECO:0000256" key="1">
    <source>
        <dbReference type="PROSITE-ProRule" id="PRU00169"/>
    </source>
</evidence>
<dbReference type="PROSITE" id="PS50110">
    <property type="entry name" value="RESPONSE_REGULATORY"/>
    <property type="match status" value="1"/>
</dbReference>
<dbReference type="InterPro" id="IPR001789">
    <property type="entry name" value="Sig_transdc_resp-reg_receiver"/>
</dbReference>
<proteinExistence type="predicted"/>
<accession>A0A9D7XFU5</accession>
<reference evidence="4 5" key="1">
    <citation type="submission" date="2020-10" db="EMBL/GenBank/DDBJ databases">
        <title>Connecting structure to function with the recovery of over 1000 high-quality activated sludge metagenome-assembled genomes encoding full-length rRNA genes using long-read sequencing.</title>
        <authorList>
            <person name="Singleton C.M."/>
            <person name="Petriglieri F."/>
            <person name="Kristensen J.M."/>
            <person name="Kirkegaard R.H."/>
            <person name="Michaelsen T.Y."/>
            <person name="Andersen M.H."/>
            <person name="Karst S.M."/>
            <person name="Dueholm M.S."/>
            <person name="Nielsen P.H."/>
            <person name="Albertsen M."/>
        </authorList>
    </citation>
    <scope>NUCLEOTIDE SEQUENCE [LARGE SCALE GENOMIC DNA]</scope>
    <source>
        <strain evidence="4">Ribe_18-Q3-R11-54_BAT3C.373</strain>
    </source>
</reference>
<evidence type="ECO:0000259" key="3">
    <source>
        <dbReference type="PROSITE" id="PS50930"/>
    </source>
</evidence>
<dbReference type="SMART" id="SM00850">
    <property type="entry name" value="LytTR"/>
    <property type="match status" value="1"/>
</dbReference>
<dbReference type="SUPFAM" id="SSF52172">
    <property type="entry name" value="CheY-like"/>
    <property type="match status" value="1"/>
</dbReference>
<dbReference type="PANTHER" id="PTHR37299:SF1">
    <property type="entry name" value="STAGE 0 SPORULATION PROTEIN A HOMOLOG"/>
    <property type="match status" value="1"/>
</dbReference>
<dbReference type="InterPro" id="IPR011006">
    <property type="entry name" value="CheY-like_superfamily"/>
</dbReference>
<dbReference type="PROSITE" id="PS50930">
    <property type="entry name" value="HTH_LYTTR"/>
    <property type="match status" value="1"/>
</dbReference>
<dbReference type="AlphaFoldDB" id="A0A9D7XFU5"/>
<dbReference type="EMBL" id="JADKFW010000004">
    <property type="protein sequence ID" value="MBK9716068.1"/>
    <property type="molecule type" value="Genomic_DNA"/>
</dbReference>
<evidence type="ECO:0000313" key="4">
    <source>
        <dbReference type="EMBL" id="MBK9716068.1"/>
    </source>
</evidence>
<dbReference type="InterPro" id="IPR007492">
    <property type="entry name" value="LytTR_DNA-bd_dom"/>
</dbReference>
<dbReference type="GO" id="GO:0003677">
    <property type="term" value="F:DNA binding"/>
    <property type="evidence" value="ECO:0007669"/>
    <property type="project" value="InterPro"/>
</dbReference>
<dbReference type="Proteomes" id="UP000808349">
    <property type="component" value="Unassembled WGS sequence"/>
</dbReference>
<dbReference type="PANTHER" id="PTHR37299">
    <property type="entry name" value="TRANSCRIPTIONAL REGULATOR-RELATED"/>
    <property type="match status" value="1"/>
</dbReference>
<dbReference type="InterPro" id="IPR046947">
    <property type="entry name" value="LytR-like"/>
</dbReference>
<dbReference type="Pfam" id="PF04397">
    <property type="entry name" value="LytTR"/>
    <property type="match status" value="1"/>
</dbReference>
<dbReference type="Gene3D" id="3.40.50.2300">
    <property type="match status" value="1"/>
</dbReference>
<sequence length="159" mass="18561">MPVIMVTSEADFAAKSYEYEDVQDFLVKPISFDRFQKAVQRILTKPQRSTPVKQDQEVIFVKDGTKFVRIPYQDILYLKSEGNYVSFVTTDKTILSLVTIKELEEKLPSYFMRVHRSYIVNLERMESISTEEIGIGKHHIPISQKYRPDLMEYIGNANE</sequence>
<dbReference type="Gene3D" id="2.40.50.1020">
    <property type="entry name" value="LytTr DNA-binding domain"/>
    <property type="match status" value="1"/>
</dbReference>
<feature type="domain" description="Response regulatory" evidence="2">
    <location>
        <begin position="1"/>
        <end position="43"/>
    </location>
</feature>
<evidence type="ECO:0000259" key="2">
    <source>
        <dbReference type="PROSITE" id="PS50110"/>
    </source>
</evidence>
<name>A0A9D7XFU5_9BACT</name>
<evidence type="ECO:0000313" key="5">
    <source>
        <dbReference type="Proteomes" id="UP000808349"/>
    </source>
</evidence>